<dbReference type="HOGENOM" id="CLU_046025_5_1_1"/>
<feature type="transmembrane region" description="Helical" evidence="1">
    <location>
        <begin position="162"/>
        <end position="182"/>
    </location>
</feature>
<name>A0A0C3FCX7_PILCF</name>
<feature type="transmembrane region" description="Helical" evidence="1">
    <location>
        <begin position="12"/>
        <end position="33"/>
    </location>
</feature>
<feature type="transmembrane region" description="Helical" evidence="1">
    <location>
        <begin position="86"/>
        <end position="110"/>
    </location>
</feature>
<dbReference type="PANTHER" id="PTHR40465:SF1">
    <property type="entry name" value="DUF6534 DOMAIN-CONTAINING PROTEIN"/>
    <property type="match status" value="1"/>
</dbReference>
<feature type="transmembrane region" description="Helical" evidence="1">
    <location>
        <begin position="45"/>
        <end position="66"/>
    </location>
</feature>
<feature type="transmembrane region" description="Helical" evidence="1">
    <location>
        <begin position="117"/>
        <end position="142"/>
    </location>
</feature>
<protein>
    <recommendedName>
        <fullName evidence="2">DUF6534 domain-containing protein</fullName>
    </recommendedName>
</protein>
<reference evidence="3 4" key="1">
    <citation type="submission" date="2014-04" db="EMBL/GenBank/DDBJ databases">
        <authorList>
            <consortium name="DOE Joint Genome Institute"/>
            <person name="Kuo A."/>
            <person name="Tarkka M."/>
            <person name="Buscot F."/>
            <person name="Kohler A."/>
            <person name="Nagy L.G."/>
            <person name="Floudas D."/>
            <person name="Copeland A."/>
            <person name="Barry K.W."/>
            <person name="Cichocki N."/>
            <person name="Veneault-Fourrey C."/>
            <person name="LaButti K."/>
            <person name="Lindquist E.A."/>
            <person name="Lipzen A."/>
            <person name="Lundell T."/>
            <person name="Morin E."/>
            <person name="Murat C."/>
            <person name="Sun H."/>
            <person name="Tunlid A."/>
            <person name="Henrissat B."/>
            <person name="Grigoriev I.V."/>
            <person name="Hibbett D.S."/>
            <person name="Martin F."/>
            <person name="Nordberg H.P."/>
            <person name="Cantor M.N."/>
            <person name="Hua S.X."/>
        </authorList>
    </citation>
    <scope>NUCLEOTIDE SEQUENCE [LARGE SCALE GENOMIC DNA]</scope>
    <source>
        <strain evidence="3 4">F 1598</strain>
    </source>
</reference>
<gene>
    <name evidence="3" type="ORF">PILCRDRAFT_820405</name>
</gene>
<keyword evidence="1" id="KW-0812">Transmembrane</keyword>
<dbReference type="InterPro" id="IPR045339">
    <property type="entry name" value="DUF6534"/>
</dbReference>
<dbReference type="InParanoid" id="A0A0C3FCX7"/>
<dbReference type="EMBL" id="KN832994">
    <property type="protein sequence ID" value="KIM82550.1"/>
    <property type="molecule type" value="Genomic_DNA"/>
</dbReference>
<evidence type="ECO:0000313" key="3">
    <source>
        <dbReference type="EMBL" id="KIM82550.1"/>
    </source>
</evidence>
<accession>A0A0C3FCX7</accession>
<organism evidence="3 4">
    <name type="scientific">Piloderma croceum (strain F 1598)</name>
    <dbReference type="NCBI Taxonomy" id="765440"/>
    <lineage>
        <taxon>Eukaryota</taxon>
        <taxon>Fungi</taxon>
        <taxon>Dikarya</taxon>
        <taxon>Basidiomycota</taxon>
        <taxon>Agaricomycotina</taxon>
        <taxon>Agaricomycetes</taxon>
        <taxon>Agaricomycetidae</taxon>
        <taxon>Atheliales</taxon>
        <taxon>Atheliaceae</taxon>
        <taxon>Piloderma</taxon>
    </lineage>
</organism>
<proteinExistence type="predicted"/>
<feature type="domain" description="DUF6534" evidence="2">
    <location>
        <begin position="167"/>
        <end position="253"/>
    </location>
</feature>
<feature type="transmembrane region" description="Helical" evidence="1">
    <location>
        <begin position="194"/>
        <end position="220"/>
    </location>
</feature>
<evidence type="ECO:0000256" key="1">
    <source>
        <dbReference type="SAM" id="Phobius"/>
    </source>
</evidence>
<evidence type="ECO:0000313" key="4">
    <source>
        <dbReference type="Proteomes" id="UP000054166"/>
    </source>
</evidence>
<keyword evidence="4" id="KW-1185">Reference proteome</keyword>
<dbReference type="Pfam" id="PF20152">
    <property type="entry name" value="DUF6534"/>
    <property type="match status" value="1"/>
</dbReference>
<evidence type="ECO:0000259" key="2">
    <source>
        <dbReference type="Pfam" id="PF20152"/>
    </source>
</evidence>
<keyword evidence="1" id="KW-1133">Transmembrane helix</keyword>
<dbReference type="OrthoDB" id="2971182at2759"/>
<dbReference type="PANTHER" id="PTHR40465">
    <property type="entry name" value="CHROMOSOME 1, WHOLE GENOME SHOTGUN SEQUENCE"/>
    <property type="match status" value="1"/>
</dbReference>
<sequence>MINVVEVLGPAFVGFIFCLCLYGTTLAQVIFYFWSFPDDSRRTKYLVAILCAGDTIHVCLICDMFWDVLIHGRFIDESTTLTLPWQLGASFVIVILIIFAVQSFFCLRVWRVSYRNVVAVTIIGIAATTQLVAGFVSLGYSIHGALPADFFEPGNNFFARLELISCIVCDGMISAALVYYFRKNRVGMARTEPVIQQLIILSVNMGVLLCIVTTVTLILFETGGGSYVLLASHFISSKLYVNSLIATLNSRRHFRRVVDRSMAFALPTISAGTTRSIFESVI</sequence>
<feature type="transmembrane region" description="Helical" evidence="1">
    <location>
        <begin position="226"/>
        <end position="246"/>
    </location>
</feature>
<keyword evidence="1" id="KW-0472">Membrane</keyword>
<dbReference type="Proteomes" id="UP000054166">
    <property type="component" value="Unassembled WGS sequence"/>
</dbReference>
<reference evidence="4" key="2">
    <citation type="submission" date="2015-01" db="EMBL/GenBank/DDBJ databases">
        <title>Evolutionary Origins and Diversification of the Mycorrhizal Mutualists.</title>
        <authorList>
            <consortium name="DOE Joint Genome Institute"/>
            <consortium name="Mycorrhizal Genomics Consortium"/>
            <person name="Kohler A."/>
            <person name="Kuo A."/>
            <person name="Nagy L.G."/>
            <person name="Floudas D."/>
            <person name="Copeland A."/>
            <person name="Barry K.W."/>
            <person name="Cichocki N."/>
            <person name="Veneault-Fourrey C."/>
            <person name="LaButti K."/>
            <person name="Lindquist E.A."/>
            <person name="Lipzen A."/>
            <person name="Lundell T."/>
            <person name="Morin E."/>
            <person name="Murat C."/>
            <person name="Riley R."/>
            <person name="Ohm R."/>
            <person name="Sun H."/>
            <person name="Tunlid A."/>
            <person name="Henrissat B."/>
            <person name="Grigoriev I.V."/>
            <person name="Hibbett D.S."/>
            <person name="Martin F."/>
        </authorList>
    </citation>
    <scope>NUCLEOTIDE SEQUENCE [LARGE SCALE GENOMIC DNA]</scope>
    <source>
        <strain evidence="4">F 1598</strain>
    </source>
</reference>
<dbReference type="AlphaFoldDB" id="A0A0C3FCX7"/>